<protein>
    <submittedName>
        <fullName evidence="2">Uncharacterized protein LOC142166047</fullName>
    </submittedName>
</protein>
<evidence type="ECO:0000313" key="2">
    <source>
        <dbReference type="RefSeq" id="XP_075080559.1"/>
    </source>
</evidence>
<dbReference type="RefSeq" id="XP_075080559.1">
    <property type="nucleotide sequence ID" value="XM_075224458.1"/>
</dbReference>
<accession>A0AC58S6P8</accession>
<organism evidence="1 2">
    <name type="scientific">Nicotiana tabacum</name>
    <name type="common">Common tobacco</name>
    <dbReference type="NCBI Taxonomy" id="4097"/>
    <lineage>
        <taxon>Eukaryota</taxon>
        <taxon>Viridiplantae</taxon>
        <taxon>Streptophyta</taxon>
        <taxon>Embryophyta</taxon>
        <taxon>Tracheophyta</taxon>
        <taxon>Spermatophyta</taxon>
        <taxon>Magnoliopsida</taxon>
        <taxon>eudicotyledons</taxon>
        <taxon>Gunneridae</taxon>
        <taxon>Pentapetalae</taxon>
        <taxon>asterids</taxon>
        <taxon>lamiids</taxon>
        <taxon>Solanales</taxon>
        <taxon>Solanaceae</taxon>
        <taxon>Nicotianoideae</taxon>
        <taxon>Nicotianeae</taxon>
        <taxon>Nicotiana</taxon>
    </lineage>
</organism>
<keyword evidence="1" id="KW-1185">Reference proteome</keyword>
<reference evidence="1" key="1">
    <citation type="journal article" date="2014" name="Nat. Commun.">
        <title>The tobacco genome sequence and its comparison with those of tomato and potato.</title>
        <authorList>
            <person name="Sierro N."/>
            <person name="Battey J.N."/>
            <person name="Ouadi S."/>
            <person name="Bakaher N."/>
            <person name="Bovet L."/>
            <person name="Willig A."/>
            <person name="Goepfert S."/>
            <person name="Peitsch M.C."/>
            <person name="Ivanov N.V."/>
        </authorList>
    </citation>
    <scope>NUCLEOTIDE SEQUENCE [LARGE SCALE GENOMIC DNA]</scope>
</reference>
<sequence length="903" mass="102860">MDISSLVDCTKSTPHSCKAAATIPLHAHNKANSAAVTLWTIGELVVTIPKTRKEYNDIDCKSIEKNLRANKILICGIGPDEYNRISACQSTKEIWEALQAAHEGTTQVKQSKIDMLTTEYELLRMKDDESIQDMHTRFTSIINELHSLGEIIPRNKLVRKILNVLPGSWESKVNAITEAKDLQNLTIDELIRNLKTCEMKKKKDHERRDPKKEKNMVLKTDNNDSSGEDADIAYLTKQFQKRALAAWGGSSNESAEVDEQGDSSIFALMVEADEDEEDDDDNEKKLISLRNVLFDAYHNLINDKNALTVELREIENERDDPVVVVVNLKKTIESLKKEKDTLDKRITNIEHETDDLLVVVVNLKETIKELKRKSRHETTQKGKEVTRTSEGKQPKMATKVEFVSKICTVTNLVTSEVILMAKRYKNIYVADFESLHNGDLTCLSVVDDDVEPWHRRLGHASFTLLNKLVKKDLVRGLPKSSFKDHKVCDACVKGKQIRTKDETFLVFVAFVKKIQVKMSHIIVNIRSDHGTEFDNAKFDEFYAENGFWAEAINIACYLVNRCMIRSLLNKTLDEGILLRYSSQSKAYKVYNRRTQYIEESIHVIFDESYHLFGRAAHDKADQDGELSNVPGEVIDMANGKADIMIQVKESNENGTGKSSADVEEPGSSITITEAENRVVDVVQGTLDAEVISRTHESYPEEPRSSHNEIRVSNWKHKSSHPLQNVITPLDSGTQTRSKSRNSLSFSALKDADWITAMQDKLHQFKRNNVWHLVPRPADRTVIGTRWIFRNKLDEFGNTTRNKIRLVVQGYNQEEGIDYDKTFVFVKQPPGFECHEHPEHVFKLEKGRNLLIVQVYVDDIIFGATNDSLCEEFSKLMGSEFEMSMMGELNFFLGLQVKQTQRGT</sequence>
<evidence type="ECO:0000313" key="1">
    <source>
        <dbReference type="Proteomes" id="UP000790787"/>
    </source>
</evidence>
<gene>
    <name evidence="2" type="primary">LOC142166047</name>
</gene>
<dbReference type="Proteomes" id="UP000790787">
    <property type="component" value="Chromosome 11"/>
</dbReference>
<proteinExistence type="predicted"/>
<reference evidence="2" key="2">
    <citation type="submission" date="2025-08" db="UniProtKB">
        <authorList>
            <consortium name="RefSeq"/>
        </authorList>
    </citation>
    <scope>IDENTIFICATION</scope>
    <source>
        <tissue evidence="2">Leaf</tissue>
    </source>
</reference>
<name>A0AC58S6P8_TOBAC</name>